<proteinExistence type="inferred from homology"/>
<dbReference type="InterPro" id="IPR036152">
    <property type="entry name" value="Asp/glu_Ase-like_sf"/>
</dbReference>
<dbReference type="InterPro" id="IPR020827">
    <property type="entry name" value="Asparaginase/glutaminase_AS1"/>
</dbReference>
<feature type="domain" description="L-asparaginase N-terminal" evidence="9">
    <location>
        <begin position="35"/>
        <end position="225"/>
    </location>
</feature>
<dbReference type="InterPro" id="IPR027475">
    <property type="entry name" value="Asparaginase/glutaminase_AS2"/>
</dbReference>
<evidence type="ECO:0000256" key="1">
    <source>
        <dbReference type="ARBA" id="ARBA00010518"/>
    </source>
</evidence>
<dbReference type="Pfam" id="PF00710">
    <property type="entry name" value="Asparaginase"/>
    <property type="match status" value="1"/>
</dbReference>
<organism evidence="11 12">
    <name type="scientific">Candidatus Desulfovibrio trichonymphae</name>
    <dbReference type="NCBI Taxonomy" id="1725232"/>
    <lineage>
        <taxon>Bacteria</taxon>
        <taxon>Pseudomonadati</taxon>
        <taxon>Thermodesulfobacteriota</taxon>
        <taxon>Desulfovibrionia</taxon>
        <taxon>Desulfovibrionales</taxon>
        <taxon>Desulfovibrionaceae</taxon>
        <taxon>Desulfovibrio</taxon>
    </lineage>
</organism>
<sequence>MHYISYMAIRCFLLSMVAVMLFCASAWAQEAQKPNIVIIGTGGTIAGVGKSNANVSAYQSAVLPIDTLIKALPEITNIANIKMEQIFQMGSESFNNERLLKLTRRVSELLKSKEVDGVVITHGTDTMEETSYFLNLTIKSEKPVVLVGAMRPASALSADGPLNIYNAVIVVAHKDSAGKGTLIVMNDEIHAARDVTKTSSVKIETFRSLYGPLGTIVEGTPRYYRLPARPHTIQSEFDIDAIDTLPEVNVVYAHENMSRVPYDALVAAGTKAIIHMGVGNGSVADYITDALKEVRAKGVFVVRATRTGGGIVVRNGEINDDQNDYIVTDDQNPAKARILMALALTKTTNTKELQEIFWKY</sequence>
<keyword evidence="8" id="KW-0732">Signal</keyword>
<dbReference type="AlphaFoldDB" id="A0A1J1DX42"/>
<accession>A0A1J1DX42</accession>
<dbReference type="GO" id="GO:0006528">
    <property type="term" value="P:asparagine metabolic process"/>
    <property type="evidence" value="ECO:0007669"/>
    <property type="project" value="InterPro"/>
</dbReference>
<dbReference type="PANTHER" id="PTHR11707">
    <property type="entry name" value="L-ASPARAGINASE"/>
    <property type="match status" value="1"/>
</dbReference>
<feature type="active site" evidence="5">
    <location>
        <position position="44"/>
    </location>
</feature>
<feature type="active site" description="O-isoaspartyl threonine intermediate" evidence="3">
    <location>
        <position position="44"/>
    </location>
</feature>
<protein>
    <submittedName>
        <fullName evidence="11">Glutamin-(Asparagin-)ase</fullName>
    </submittedName>
</protein>
<dbReference type="InterPro" id="IPR027473">
    <property type="entry name" value="L-asparaginase_C"/>
</dbReference>
<dbReference type="PROSITE" id="PS00917">
    <property type="entry name" value="ASN_GLN_ASE_2"/>
    <property type="match status" value="1"/>
</dbReference>
<dbReference type="SMART" id="SM00870">
    <property type="entry name" value="Asparaginase"/>
    <property type="match status" value="1"/>
</dbReference>
<dbReference type="Proteomes" id="UP000242645">
    <property type="component" value="Chromosome"/>
</dbReference>
<dbReference type="Gene3D" id="3.40.50.1170">
    <property type="entry name" value="L-asparaginase, N-terminal domain"/>
    <property type="match status" value="1"/>
</dbReference>
<dbReference type="PROSITE" id="PS51732">
    <property type="entry name" value="ASN_GLN_ASE_3"/>
    <property type="match status" value="1"/>
</dbReference>
<feature type="binding site" evidence="4">
    <location>
        <position position="91"/>
    </location>
    <ligand>
        <name>substrate</name>
    </ligand>
</feature>
<dbReference type="InterPro" id="IPR006034">
    <property type="entry name" value="Asparaginase/glutaminase-like"/>
</dbReference>
<dbReference type="PIRSF" id="PIRSF001220">
    <property type="entry name" value="L-ASNase_gatD"/>
    <property type="match status" value="1"/>
</dbReference>
<keyword evidence="12" id="KW-1185">Reference proteome</keyword>
<name>A0A1J1DX42_9BACT</name>
<dbReference type="InterPro" id="IPR004550">
    <property type="entry name" value="AsnASE_II"/>
</dbReference>
<dbReference type="EMBL" id="AP017368">
    <property type="protein sequence ID" value="BAV92436.1"/>
    <property type="molecule type" value="Genomic_DNA"/>
</dbReference>
<feature type="signal peptide" evidence="8">
    <location>
        <begin position="1"/>
        <end position="28"/>
    </location>
</feature>
<dbReference type="RefSeq" id="WP_197702103.1">
    <property type="nucleotide sequence ID" value="NZ_AP017368.1"/>
</dbReference>
<evidence type="ECO:0000256" key="3">
    <source>
        <dbReference type="PIRSR" id="PIRSR001220-1"/>
    </source>
</evidence>
<dbReference type="PROSITE" id="PS00144">
    <property type="entry name" value="ASN_GLN_ASE_1"/>
    <property type="match status" value="1"/>
</dbReference>
<evidence type="ECO:0000256" key="2">
    <source>
        <dbReference type="ARBA" id="ARBA00022801"/>
    </source>
</evidence>
<dbReference type="InterPro" id="IPR027474">
    <property type="entry name" value="L-asparaginase_N"/>
</dbReference>
<feature type="binding site" evidence="4">
    <location>
        <begin position="124"/>
        <end position="125"/>
    </location>
    <ligand>
        <name>substrate</name>
    </ligand>
</feature>
<dbReference type="Gene3D" id="3.40.50.40">
    <property type="match status" value="1"/>
</dbReference>
<evidence type="ECO:0000313" key="11">
    <source>
        <dbReference type="EMBL" id="BAV92436.1"/>
    </source>
</evidence>
<evidence type="ECO:0000259" key="9">
    <source>
        <dbReference type="Pfam" id="PF00710"/>
    </source>
</evidence>
<dbReference type="Pfam" id="PF17763">
    <property type="entry name" value="Asparaginase_C"/>
    <property type="match status" value="1"/>
</dbReference>
<feature type="domain" description="Asparaginase/glutaminase C-terminal" evidence="10">
    <location>
        <begin position="248"/>
        <end position="357"/>
    </location>
</feature>
<dbReference type="GO" id="GO:0004067">
    <property type="term" value="F:asparaginase activity"/>
    <property type="evidence" value="ECO:0007669"/>
    <property type="project" value="UniProtKB-UniRule"/>
</dbReference>
<evidence type="ECO:0000256" key="6">
    <source>
        <dbReference type="PROSITE-ProRule" id="PRU10100"/>
    </source>
</evidence>
<evidence type="ECO:0000256" key="5">
    <source>
        <dbReference type="PROSITE-ProRule" id="PRU10099"/>
    </source>
</evidence>
<dbReference type="KEGG" id="dtr:RSDT_0924"/>
<dbReference type="PRINTS" id="PR00139">
    <property type="entry name" value="ASNGLNASE"/>
</dbReference>
<dbReference type="InterPro" id="IPR040919">
    <property type="entry name" value="Asparaginase_C"/>
</dbReference>
<dbReference type="NCBIfam" id="TIGR00520">
    <property type="entry name" value="asnASE_II"/>
    <property type="match status" value="1"/>
</dbReference>
<dbReference type="FunFam" id="3.40.50.1170:FF:000001">
    <property type="entry name" value="L-asparaginase 2"/>
    <property type="match status" value="1"/>
</dbReference>
<comment type="similarity">
    <text evidence="1 7">Belongs to the asparaginase 1 family.</text>
</comment>
<feature type="active site" evidence="6">
    <location>
        <position position="124"/>
    </location>
</feature>
<feature type="chain" id="PRO_5009618627" evidence="8">
    <location>
        <begin position="29"/>
        <end position="360"/>
    </location>
</feature>
<evidence type="ECO:0000256" key="8">
    <source>
        <dbReference type="SAM" id="SignalP"/>
    </source>
</evidence>
<dbReference type="CDD" id="cd08964">
    <property type="entry name" value="L-asparaginase_II"/>
    <property type="match status" value="1"/>
</dbReference>
<dbReference type="InterPro" id="IPR037152">
    <property type="entry name" value="L-asparaginase_N_sf"/>
</dbReference>
<reference evidence="11 12" key="1">
    <citation type="journal article" date="2017" name="ISME J.">
        <title>Genome of 'Ca. Desulfovibrio trichonymphae', an H2-oxidizing bacterium in a tripartite symbiotic system within a protist cell in the termite gut.</title>
        <authorList>
            <person name="Kuwahara H."/>
            <person name="Yuki M."/>
            <person name="Izawa K."/>
            <person name="Ohkuma M."/>
            <person name="Hongoh Y."/>
        </authorList>
    </citation>
    <scope>NUCLEOTIDE SEQUENCE [LARGE SCALE GENOMIC DNA]</scope>
    <source>
        <strain evidence="11 12">Rs-N31</strain>
    </source>
</reference>
<keyword evidence="2" id="KW-0378">Hydrolase</keyword>
<evidence type="ECO:0000313" key="12">
    <source>
        <dbReference type="Proteomes" id="UP000242645"/>
    </source>
</evidence>
<dbReference type="PANTHER" id="PTHR11707:SF28">
    <property type="entry name" value="60 KDA LYSOPHOSPHOLIPASE"/>
    <property type="match status" value="1"/>
</dbReference>
<gene>
    <name evidence="11" type="primary">ansB</name>
    <name evidence="11" type="ORF">RSDT_0924</name>
</gene>
<evidence type="ECO:0000259" key="10">
    <source>
        <dbReference type="Pfam" id="PF17763"/>
    </source>
</evidence>
<dbReference type="SUPFAM" id="SSF53774">
    <property type="entry name" value="Glutaminase/Asparaginase"/>
    <property type="match status" value="1"/>
</dbReference>
<evidence type="ECO:0000256" key="4">
    <source>
        <dbReference type="PIRSR" id="PIRSR001220-2"/>
    </source>
</evidence>
<dbReference type="PIRSF" id="PIRSF500176">
    <property type="entry name" value="L_ASNase"/>
    <property type="match status" value="1"/>
</dbReference>
<evidence type="ECO:0000256" key="7">
    <source>
        <dbReference type="RuleBase" id="RU004456"/>
    </source>
</evidence>